<dbReference type="AlphaFoldDB" id="Q0YSP6"/>
<evidence type="ECO:0000259" key="1">
    <source>
        <dbReference type="Pfam" id="PF11638"/>
    </source>
</evidence>
<protein>
    <submittedName>
        <fullName evidence="2">Chromosomal replication initiator protein DnaA</fullName>
    </submittedName>
</protein>
<reference evidence="2 3" key="2">
    <citation type="submission" date="2006-07" db="EMBL/GenBank/DDBJ databases">
        <title>Sequencing of the draft genome and assembly of Chlorobium ferroxidans DSM 13031.</title>
        <authorList>
            <consortium name="US DOE Joint Genome Institute (JGI-PGF)"/>
            <person name="Copeland A."/>
            <person name="Lucas S."/>
            <person name="Lapidus A."/>
            <person name="Barry K."/>
            <person name="Glavina del Rio T."/>
            <person name="Dalin E."/>
            <person name="Tice H."/>
            <person name="Bruce D."/>
            <person name="Pitluck S."/>
            <person name="Richardson P."/>
        </authorList>
    </citation>
    <scope>NUCLEOTIDE SEQUENCE [LARGE SCALE GENOMIC DNA]</scope>
    <source>
        <strain evidence="2 3">DSM 13031</strain>
    </source>
</reference>
<accession>Q0YSP6</accession>
<dbReference type="InterPro" id="IPR038454">
    <property type="entry name" value="DnaA_N_sf"/>
</dbReference>
<comment type="caution">
    <text evidence="2">The sequence shown here is derived from an EMBL/GenBank/DDBJ whole genome shotgun (WGS) entry which is preliminary data.</text>
</comment>
<dbReference type="Proteomes" id="UP000004162">
    <property type="component" value="Unassembled WGS sequence"/>
</dbReference>
<sequence>MVTIKEKTDPLEFKTWFSPIKPLSFSGHELTIEVPSQFFYDWIAKNYSSVLKAVINDVISPNSRLIYSISKDKSQGGTVTTGISDEADTLIAIAQTSFVMAAGKAVEENDRLGITTHGSICGQLLVREHSKQ</sequence>
<organism evidence="2 3">
    <name type="scientific">Chlorobium ferrooxidans DSM 13031</name>
    <dbReference type="NCBI Taxonomy" id="377431"/>
    <lineage>
        <taxon>Bacteria</taxon>
        <taxon>Pseudomonadati</taxon>
        <taxon>Chlorobiota</taxon>
        <taxon>Chlorobiia</taxon>
        <taxon>Chlorobiales</taxon>
        <taxon>Chlorobiaceae</taxon>
        <taxon>Chlorobium/Pelodictyon group</taxon>
        <taxon>Chlorobium</taxon>
    </lineage>
</organism>
<evidence type="ECO:0000313" key="3">
    <source>
        <dbReference type="Proteomes" id="UP000004162"/>
    </source>
</evidence>
<reference evidence="2 3" key="1">
    <citation type="submission" date="2006-07" db="EMBL/GenBank/DDBJ databases">
        <title>Annotation of the draft genome assembly of Chlorobium ferroxidans DSM 13031.</title>
        <authorList>
            <consortium name="US DOE Joint Genome Institute (JGI-ORNL)"/>
            <person name="Larimer F."/>
            <person name="Land M."/>
            <person name="Hauser L."/>
        </authorList>
    </citation>
    <scope>NUCLEOTIDE SEQUENCE [LARGE SCALE GENOMIC DNA]</scope>
    <source>
        <strain evidence="2 3">DSM 13031</strain>
    </source>
</reference>
<name>Q0YSP6_9CHLB</name>
<dbReference type="Pfam" id="PF11638">
    <property type="entry name" value="DnaA_N"/>
    <property type="match status" value="1"/>
</dbReference>
<gene>
    <name evidence="2" type="ORF">CferDRAFT_1486</name>
</gene>
<dbReference type="EMBL" id="AASE01000005">
    <property type="protein sequence ID" value="EAT59338.1"/>
    <property type="molecule type" value="Genomic_DNA"/>
</dbReference>
<dbReference type="Gene3D" id="3.30.300.180">
    <property type="match status" value="1"/>
</dbReference>
<evidence type="ECO:0000313" key="2">
    <source>
        <dbReference type="EMBL" id="EAT59338.1"/>
    </source>
</evidence>
<proteinExistence type="predicted"/>
<feature type="domain" description="DnaA N-terminal" evidence="1">
    <location>
        <begin position="4"/>
        <end position="55"/>
    </location>
</feature>
<keyword evidence="3" id="KW-1185">Reference proteome</keyword>
<dbReference type="InterPro" id="IPR024633">
    <property type="entry name" value="DnaA_N_dom"/>
</dbReference>